<sequence>MTDLIPVGLNKNKRTFKPNIHKKKRNRPTTTPPPSPQHTHSMDPDSPSSSTEHESTDDTAERRVRRRRTEATPEPDEEENRLTQLLRERGYDLKSPLYTELKLMYQHLLDATRAKTVVPRWKEVQHELTAFDRRMELLRVSPTNKGTYVARKNKRWTDLETQVFYDGLKEFGMKFSMIADTMPGRTEREVHQKYLKEERTYPHKVSEYLIL</sequence>
<dbReference type="InterPro" id="IPR001005">
    <property type="entry name" value="SANT/Myb"/>
</dbReference>
<dbReference type="GO" id="GO:0070898">
    <property type="term" value="P:RNA polymerase III preinitiation complex assembly"/>
    <property type="evidence" value="ECO:0007669"/>
    <property type="project" value="TreeGrafter"/>
</dbReference>
<dbReference type="CDD" id="cd00167">
    <property type="entry name" value="SANT"/>
    <property type="match status" value="1"/>
</dbReference>
<dbReference type="GO" id="GO:0000126">
    <property type="term" value="C:transcription factor TFIIIB complex"/>
    <property type="evidence" value="ECO:0007669"/>
    <property type="project" value="TreeGrafter"/>
</dbReference>
<feature type="compositionally biased region" description="Basic residues" evidence="1">
    <location>
        <begin position="11"/>
        <end position="27"/>
    </location>
</feature>
<organism evidence="3 4">
    <name type="scientific">Mucor saturninus</name>
    <dbReference type="NCBI Taxonomy" id="64648"/>
    <lineage>
        <taxon>Eukaryota</taxon>
        <taxon>Fungi</taxon>
        <taxon>Fungi incertae sedis</taxon>
        <taxon>Mucoromycota</taxon>
        <taxon>Mucoromycotina</taxon>
        <taxon>Mucoromycetes</taxon>
        <taxon>Mucorales</taxon>
        <taxon>Mucorineae</taxon>
        <taxon>Mucoraceae</taxon>
        <taxon>Mucor</taxon>
    </lineage>
</organism>
<keyword evidence="4" id="KW-1185">Reference proteome</keyword>
<evidence type="ECO:0000313" key="3">
    <source>
        <dbReference type="EMBL" id="KAG2200690.1"/>
    </source>
</evidence>
<dbReference type="Gene3D" id="1.20.58.1880">
    <property type="match status" value="1"/>
</dbReference>
<dbReference type="Proteomes" id="UP000603453">
    <property type="component" value="Unassembled WGS sequence"/>
</dbReference>
<gene>
    <name evidence="3" type="ORF">INT47_005846</name>
</gene>
<feature type="domain" description="Myb-like" evidence="2">
    <location>
        <begin position="152"/>
        <end position="200"/>
    </location>
</feature>
<dbReference type="AlphaFoldDB" id="A0A8H7UYP9"/>
<dbReference type="SMART" id="SM00717">
    <property type="entry name" value="SANT"/>
    <property type="match status" value="1"/>
</dbReference>
<protein>
    <recommendedName>
        <fullName evidence="2">Myb-like domain-containing protein</fullName>
    </recommendedName>
</protein>
<dbReference type="Pfam" id="PF15963">
    <property type="entry name" value="Myb_DNA-bind_7"/>
    <property type="match status" value="1"/>
</dbReference>
<dbReference type="GO" id="GO:0001156">
    <property type="term" value="F:TFIIIC-class transcription factor complex binding"/>
    <property type="evidence" value="ECO:0007669"/>
    <property type="project" value="TreeGrafter"/>
</dbReference>
<reference evidence="3" key="1">
    <citation type="submission" date="2020-12" db="EMBL/GenBank/DDBJ databases">
        <title>Metabolic potential, ecology and presence of endohyphal bacteria is reflected in genomic diversity of Mucoromycotina.</title>
        <authorList>
            <person name="Muszewska A."/>
            <person name="Okrasinska A."/>
            <person name="Steczkiewicz K."/>
            <person name="Drgas O."/>
            <person name="Orlowska M."/>
            <person name="Perlinska-Lenart U."/>
            <person name="Aleksandrzak-Piekarczyk T."/>
            <person name="Szatraj K."/>
            <person name="Zielenkiewicz U."/>
            <person name="Pilsyk S."/>
            <person name="Malc E."/>
            <person name="Mieczkowski P."/>
            <person name="Kruszewska J.S."/>
            <person name="Biernat P."/>
            <person name="Pawlowska J."/>
        </authorList>
    </citation>
    <scope>NUCLEOTIDE SEQUENCE</scope>
    <source>
        <strain evidence="3">WA0000017839</strain>
    </source>
</reference>
<evidence type="ECO:0000259" key="2">
    <source>
        <dbReference type="SMART" id="SM00717"/>
    </source>
</evidence>
<feature type="compositionally biased region" description="Basic and acidic residues" evidence="1">
    <location>
        <begin position="51"/>
        <end position="62"/>
    </location>
</feature>
<dbReference type="PANTHER" id="PTHR22929:SF0">
    <property type="entry name" value="TRANSCRIPTION FACTOR TFIIIB COMPONENT B'' HOMOLOG"/>
    <property type="match status" value="1"/>
</dbReference>
<accession>A0A8H7UYP9</accession>
<dbReference type="InterPro" id="IPR039467">
    <property type="entry name" value="TFIIIB_B''_Myb"/>
</dbReference>
<dbReference type="OrthoDB" id="272624at2759"/>
<dbReference type="InterPro" id="IPR009057">
    <property type="entry name" value="Homeodomain-like_sf"/>
</dbReference>
<dbReference type="EMBL" id="JAEPRD010000080">
    <property type="protein sequence ID" value="KAG2200690.1"/>
    <property type="molecule type" value="Genomic_DNA"/>
</dbReference>
<evidence type="ECO:0000313" key="4">
    <source>
        <dbReference type="Proteomes" id="UP000603453"/>
    </source>
</evidence>
<dbReference type="SUPFAM" id="SSF46689">
    <property type="entry name" value="Homeodomain-like"/>
    <property type="match status" value="1"/>
</dbReference>
<comment type="caution">
    <text evidence="3">The sequence shown here is derived from an EMBL/GenBank/DDBJ whole genome shotgun (WGS) entry which is preliminary data.</text>
</comment>
<evidence type="ECO:0000256" key="1">
    <source>
        <dbReference type="SAM" id="MobiDB-lite"/>
    </source>
</evidence>
<proteinExistence type="predicted"/>
<name>A0A8H7UYP9_9FUNG</name>
<dbReference type="PANTHER" id="PTHR22929">
    <property type="entry name" value="RNA POLYMERASE III TRANSCRIPTION INITIATION FACTOR B"/>
    <property type="match status" value="1"/>
</dbReference>
<feature type="region of interest" description="Disordered" evidence="1">
    <location>
        <begin position="1"/>
        <end position="83"/>
    </location>
</feature>